<keyword evidence="4" id="KW-1185">Reference proteome</keyword>
<gene>
    <name evidence="3" type="ORF">SAMN05444350_11212</name>
</gene>
<dbReference type="Pfam" id="PF14129">
    <property type="entry name" value="DUF4296"/>
    <property type="match status" value="1"/>
</dbReference>
<dbReference type="RefSeq" id="WP_025831371.1">
    <property type="nucleotide sequence ID" value="NZ_FQZN01000012.1"/>
</dbReference>
<reference evidence="4" key="1">
    <citation type="submission" date="2016-11" db="EMBL/GenBank/DDBJ databases">
        <authorList>
            <person name="Varghese N."/>
            <person name="Submissions S."/>
        </authorList>
    </citation>
    <scope>NUCLEOTIDE SEQUENCE [LARGE SCALE GENOMIC DNA]</scope>
    <source>
        <strain evidence="4">DSM 26884</strain>
    </source>
</reference>
<dbReference type="AlphaFoldDB" id="A0A1M6FG22"/>
<sequence>MRGLHRIQWLNIFLLAFCFTACQVKRPKVVISDAKMENVLYDYHIAKAMGEEVPYTDSYKRVLYIESVFKKHGITQAVFDSSMVWFTRNPDVLTKIYEKVNTRLKAERSSIDHLISIRDNKPKESLPGDSIDVWAWQCIYQLTGMPMDNKITFVLPSDTNFKDRDTLRWNVRFRFHNGTVDSMYAPVMAMQVVYKNDSIISDIQKVYKSGMETISLHADTLGEIKEIRGSIYYPSTQVTHTLLTDRISLMRYHATDTLSFAKNDSVQIEKKEDGAELKKEEVKPIEQKEEKLDGNLRRRDVGRPRPVSEPTLKKVEKPETLQFRKDKL</sequence>
<evidence type="ECO:0000256" key="1">
    <source>
        <dbReference type="SAM" id="MobiDB-lite"/>
    </source>
</evidence>
<feature type="compositionally biased region" description="Basic and acidic residues" evidence="1">
    <location>
        <begin position="272"/>
        <end position="303"/>
    </location>
</feature>
<evidence type="ECO:0000259" key="2">
    <source>
        <dbReference type="Pfam" id="PF14129"/>
    </source>
</evidence>
<organism evidence="3 4">
    <name type="scientific">Bacteroides stercorirosoris</name>
    <dbReference type="NCBI Taxonomy" id="871324"/>
    <lineage>
        <taxon>Bacteria</taxon>
        <taxon>Pseudomonadati</taxon>
        <taxon>Bacteroidota</taxon>
        <taxon>Bacteroidia</taxon>
        <taxon>Bacteroidales</taxon>
        <taxon>Bacteroidaceae</taxon>
        <taxon>Bacteroides</taxon>
    </lineage>
</organism>
<dbReference type="GeneID" id="92712237"/>
<evidence type="ECO:0000313" key="4">
    <source>
        <dbReference type="Proteomes" id="UP000184192"/>
    </source>
</evidence>
<dbReference type="InterPro" id="IPR025381">
    <property type="entry name" value="DUF4296"/>
</dbReference>
<feature type="compositionally biased region" description="Basic and acidic residues" evidence="1">
    <location>
        <begin position="311"/>
        <end position="328"/>
    </location>
</feature>
<dbReference type="Proteomes" id="UP000184192">
    <property type="component" value="Unassembled WGS sequence"/>
</dbReference>
<accession>A0A1M6FG22</accession>
<proteinExistence type="predicted"/>
<dbReference type="eggNOG" id="ENOG5033DU3">
    <property type="taxonomic scope" value="Bacteria"/>
</dbReference>
<feature type="domain" description="DUF4296" evidence="2">
    <location>
        <begin position="27"/>
        <end position="108"/>
    </location>
</feature>
<feature type="region of interest" description="Disordered" evidence="1">
    <location>
        <begin position="272"/>
        <end position="328"/>
    </location>
</feature>
<dbReference type="EMBL" id="FQZN01000012">
    <property type="protein sequence ID" value="SHI96583.1"/>
    <property type="molecule type" value="Genomic_DNA"/>
</dbReference>
<protein>
    <recommendedName>
        <fullName evidence="2">DUF4296 domain-containing protein</fullName>
    </recommendedName>
</protein>
<evidence type="ECO:0000313" key="3">
    <source>
        <dbReference type="EMBL" id="SHI96583.1"/>
    </source>
</evidence>
<name>A0A1M6FG22_9BACE</name>